<feature type="region of interest" description="Disordered" evidence="1">
    <location>
        <begin position="1"/>
        <end position="20"/>
    </location>
</feature>
<comment type="caution">
    <text evidence="2">The sequence shown here is derived from an EMBL/GenBank/DDBJ whole genome shotgun (WGS) entry which is preliminary data.</text>
</comment>
<name>A0A1G2T0D0_9BACT</name>
<reference evidence="2 3" key="1">
    <citation type="journal article" date="2016" name="Nat. Commun.">
        <title>Thousands of microbial genomes shed light on interconnected biogeochemical processes in an aquifer system.</title>
        <authorList>
            <person name="Anantharaman K."/>
            <person name="Brown C.T."/>
            <person name="Hug L.A."/>
            <person name="Sharon I."/>
            <person name="Castelle C.J."/>
            <person name="Probst A.J."/>
            <person name="Thomas B.C."/>
            <person name="Singh A."/>
            <person name="Wilkins M.J."/>
            <person name="Karaoz U."/>
            <person name="Brodie E.L."/>
            <person name="Williams K.H."/>
            <person name="Hubbard S.S."/>
            <person name="Banfield J.F."/>
        </authorList>
    </citation>
    <scope>NUCLEOTIDE SEQUENCE [LARGE SCALE GENOMIC DNA]</scope>
</reference>
<dbReference type="EMBL" id="MHVH01000003">
    <property type="protein sequence ID" value="OHA90694.1"/>
    <property type="molecule type" value="Genomic_DNA"/>
</dbReference>
<gene>
    <name evidence="2" type="ORF">A2838_03220</name>
</gene>
<evidence type="ECO:0000313" key="2">
    <source>
        <dbReference type="EMBL" id="OHA90694.1"/>
    </source>
</evidence>
<protein>
    <submittedName>
        <fullName evidence="2">Uncharacterized protein</fullName>
    </submittedName>
</protein>
<evidence type="ECO:0000313" key="3">
    <source>
        <dbReference type="Proteomes" id="UP000178107"/>
    </source>
</evidence>
<sequence length="81" mass="8974">MSATVVASMPPHEDVLENGDSSVEVPYADIGALDGAESSEPRVFVRRYGLDRGLFDRIWSHKLLAGARAHRQEEVFTLALY</sequence>
<organism evidence="2 3">
    <name type="scientific">Candidatus Zambryskibacteria bacterium RIFCSPHIGHO2_01_FULL_46_25</name>
    <dbReference type="NCBI Taxonomy" id="1802738"/>
    <lineage>
        <taxon>Bacteria</taxon>
        <taxon>Candidatus Zambryskiibacteriota</taxon>
    </lineage>
</organism>
<proteinExistence type="predicted"/>
<dbReference type="Proteomes" id="UP000178107">
    <property type="component" value="Unassembled WGS sequence"/>
</dbReference>
<accession>A0A1G2T0D0</accession>
<dbReference type="AlphaFoldDB" id="A0A1G2T0D0"/>
<evidence type="ECO:0000256" key="1">
    <source>
        <dbReference type="SAM" id="MobiDB-lite"/>
    </source>
</evidence>